<evidence type="ECO:0000313" key="1">
    <source>
        <dbReference type="EMBL" id="NVP00573.1"/>
    </source>
</evidence>
<comment type="caution">
    <text evidence="1">The sequence shown here is derived from an EMBL/GenBank/DDBJ whole genome shotgun (WGS) entry which is preliminary data.</text>
</comment>
<accession>A0A850QQW8</accession>
<name>A0A850QQW8_PHODD</name>
<evidence type="ECO:0000313" key="2">
    <source>
        <dbReference type="Proteomes" id="UP000533429"/>
    </source>
</evidence>
<dbReference type="EMBL" id="JABXOR010000641">
    <property type="protein sequence ID" value="NVP00573.1"/>
    <property type="molecule type" value="Genomic_DNA"/>
</dbReference>
<organism evidence="1 2">
    <name type="scientific">Photobacterium damselae subsp. damselae</name>
    <name type="common">Listonella damsela</name>
    <dbReference type="NCBI Taxonomy" id="85581"/>
    <lineage>
        <taxon>Bacteria</taxon>
        <taxon>Pseudomonadati</taxon>
        <taxon>Pseudomonadota</taxon>
        <taxon>Gammaproteobacteria</taxon>
        <taxon>Vibrionales</taxon>
        <taxon>Vibrionaceae</taxon>
        <taxon>Photobacterium</taxon>
    </lineage>
</organism>
<gene>
    <name evidence="1" type="ORF">HWA77_10165</name>
</gene>
<proteinExistence type="predicted"/>
<sequence length="115" mass="12058">MTARSVFQMAGRAMTVESYMASADGAFGNTGVGQTLQGIHKSVGDAVDSVWGSVSSKFIGATANTAGNTSLNLLGKAGEVLGNFKDSVISALTNLKVQLLQQVFDILQKKLQNIY</sequence>
<protein>
    <submittedName>
        <fullName evidence="1">Uncharacterized protein</fullName>
    </submittedName>
</protein>
<dbReference type="Proteomes" id="UP000533429">
    <property type="component" value="Unassembled WGS sequence"/>
</dbReference>
<reference evidence="1 2" key="1">
    <citation type="submission" date="2020-06" db="EMBL/GenBank/DDBJ databases">
        <title>Photobacterium damselae subsp. damselae comparative genomics.</title>
        <authorList>
            <person name="Osorio C.R."/>
        </authorList>
    </citation>
    <scope>NUCLEOTIDE SEQUENCE [LARGE SCALE GENOMIC DNA]</scope>
    <source>
        <strain evidence="1 2">TW250/03</strain>
    </source>
</reference>
<dbReference type="AlphaFoldDB" id="A0A850QQW8"/>